<gene>
    <name evidence="2" type="ORF">RND15_26795</name>
</gene>
<evidence type="ECO:0000313" key="2">
    <source>
        <dbReference type="EMBL" id="MDT0546293.1"/>
    </source>
</evidence>
<reference evidence="2" key="1">
    <citation type="submission" date="2024-05" db="EMBL/GenBank/DDBJ databases">
        <title>30 novel species of actinomycetes from the DSMZ collection.</title>
        <authorList>
            <person name="Nouioui I."/>
        </authorList>
    </citation>
    <scope>NUCLEOTIDE SEQUENCE</scope>
    <source>
        <strain evidence="2">DSM 41529</strain>
    </source>
</reference>
<dbReference type="InterPro" id="IPR012340">
    <property type="entry name" value="NA-bd_OB-fold"/>
</dbReference>
<feature type="domain" description="ChsH2 rubredoxin-like zinc ribbon" evidence="1">
    <location>
        <begin position="16"/>
        <end position="53"/>
    </location>
</feature>
<dbReference type="EMBL" id="JAVRFD010000014">
    <property type="protein sequence ID" value="MDT0546293.1"/>
    <property type="molecule type" value="Genomic_DNA"/>
</dbReference>
<name>A0ABU2XK41_9ACTN</name>
<evidence type="ECO:0000259" key="1">
    <source>
        <dbReference type="Pfam" id="PF12172"/>
    </source>
</evidence>
<dbReference type="SUPFAM" id="SSF50249">
    <property type="entry name" value="Nucleic acid-binding proteins"/>
    <property type="match status" value="1"/>
</dbReference>
<organism evidence="2 3">
    <name type="scientific">Streptomyces lonegramiae</name>
    <dbReference type="NCBI Taxonomy" id="3075524"/>
    <lineage>
        <taxon>Bacteria</taxon>
        <taxon>Bacillati</taxon>
        <taxon>Actinomycetota</taxon>
        <taxon>Actinomycetes</taxon>
        <taxon>Kitasatosporales</taxon>
        <taxon>Streptomycetaceae</taxon>
        <taxon>Streptomyces</taxon>
    </lineage>
</organism>
<proteinExistence type="predicted"/>
<evidence type="ECO:0000313" key="3">
    <source>
        <dbReference type="Proteomes" id="UP001180754"/>
    </source>
</evidence>
<dbReference type="PANTHER" id="PTHR34075:SF5">
    <property type="entry name" value="BLR3430 PROTEIN"/>
    <property type="match status" value="1"/>
</dbReference>
<dbReference type="InterPro" id="IPR052513">
    <property type="entry name" value="Thioester_dehydratase-like"/>
</dbReference>
<sequence length="155" mass="17385">MPRTRTPVVPGWFTAEGEEFRLLGTRCRVCRSVFFPREDSFCRNPGCAGTELDEVPLSRRGRVWSYTDGRYRPPAPYVSDPGVEWRPYTLIAVELAAERIVVLGQGAPGVTVADLAVGMEVEAVPGVLNEDAEHIWTTWNWRPVKRGAPRAEERS</sequence>
<dbReference type="Proteomes" id="UP001180754">
    <property type="component" value="Unassembled WGS sequence"/>
</dbReference>
<dbReference type="InterPro" id="IPR022002">
    <property type="entry name" value="ChsH2_Znr"/>
</dbReference>
<comment type="caution">
    <text evidence="2">The sequence shown here is derived from an EMBL/GenBank/DDBJ whole genome shotgun (WGS) entry which is preliminary data.</text>
</comment>
<keyword evidence="3" id="KW-1185">Reference proteome</keyword>
<dbReference type="RefSeq" id="WP_311726772.1">
    <property type="nucleotide sequence ID" value="NZ_JAVRFD010000014.1"/>
</dbReference>
<accession>A0ABU2XK41</accession>
<dbReference type="PANTHER" id="PTHR34075">
    <property type="entry name" value="BLR3430 PROTEIN"/>
    <property type="match status" value="1"/>
</dbReference>
<dbReference type="Pfam" id="PF12172">
    <property type="entry name" value="zf-ChsH2"/>
    <property type="match status" value="1"/>
</dbReference>
<protein>
    <submittedName>
        <fullName evidence="2">Zinc ribbon domain-containing protein</fullName>
    </submittedName>
</protein>